<keyword evidence="7" id="KW-1185">Reference proteome</keyword>
<dbReference type="Gene3D" id="1.10.10.10">
    <property type="entry name" value="Winged helix-like DNA-binding domain superfamily/Winged helix DNA-binding domain"/>
    <property type="match status" value="1"/>
</dbReference>
<dbReference type="GO" id="GO:0003700">
    <property type="term" value="F:DNA-binding transcription factor activity"/>
    <property type="evidence" value="ECO:0007669"/>
    <property type="project" value="InterPro"/>
</dbReference>
<evidence type="ECO:0000313" key="7">
    <source>
        <dbReference type="Proteomes" id="UP000199024"/>
    </source>
</evidence>
<dbReference type="RefSeq" id="WP_089840607.1">
    <property type="nucleotide sequence ID" value="NZ_FOZL01000001.1"/>
</dbReference>
<dbReference type="FunFam" id="1.10.10.10:FF:000001">
    <property type="entry name" value="LysR family transcriptional regulator"/>
    <property type="match status" value="1"/>
</dbReference>
<evidence type="ECO:0000313" key="6">
    <source>
        <dbReference type="EMBL" id="SFS17750.1"/>
    </source>
</evidence>
<organism evidence="6 7">
    <name type="scientific">Granulicella pectinivorans</name>
    <dbReference type="NCBI Taxonomy" id="474950"/>
    <lineage>
        <taxon>Bacteria</taxon>
        <taxon>Pseudomonadati</taxon>
        <taxon>Acidobacteriota</taxon>
        <taxon>Terriglobia</taxon>
        <taxon>Terriglobales</taxon>
        <taxon>Acidobacteriaceae</taxon>
        <taxon>Granulicella</taxon>
    </lineage>
</organism>
<evidence type="ECO:0000259" key="5">
    <source>
        <dbReference type="PROSITE" id="PS50931"/>
    </source>
</evidence>
<protein>
    <submittedName>
        <fullName evidence="6">DNA-binding transcriptional regulator, LysR family</fullName>
    </submittedName>
</protein>
<dbReference type="InterPro" id="IPR000847">
    <property type="entry name" value="LysR_HTH_N"/>
</dbReference>
<dbReference type="InterPro" id="IPR036388">
    <property type="entry name" value="WH-like_DNA-bd_sf"/>
</dbReference>
<dbReference type="PANTHER" id="PTHR30126:SF100">
    <property type="entry name" value="LYSR-FAMILY TRANSCRIPTIONAL REGULATOR"/>
    <property type="match status" value="1"/>
</dbReference>
<comment type="similarity">
    <text evidence="1">Belongs to the LysR transcriptional regulatory family.</text>
</comment>
<dbReference type="SUPFAM" id="SSF53850">
    <property type="entry name" value="Periplasmic binding protein-like II"/>
    <property type="match status" value="1"/>
</dbReference>
<feature type="domain" description="HTH lysR-type" evidence="5">
    <location>
        <begin position="2"/>
        <end position="59"/>
    </location>
</feature>
<keyword evidence="4" id="KW-0804">Transcription</keyword>
<evidence type="ECO:0000256" key="2">
    <source>
        <dbReference type="ARBA" id="ARBA00023015"/>
    </source>
</evidence>
<accession>A0A1I6MPW5</accession>
<dbReference type="CDD" id="cd05466">
    <property type="entry name" value="PBP2_LTTR_substrate"/>
    <property type="match status" value="1"/>
</dbReference>
<dbReference type="InterPro" id="IPR005119">
    <property type="entry name" value="LysR_subst-bd"/>
</dbReference>
<dbReference type="PROSITE" id="PS50931">
    <property type="entry name" value="HTH_LYSR"/>
    <property type="match status" value="1"/>
</dbReference>
<dbReference type="InterPro" id="IPR036390">
    <property type="entry name" value="WH_DNA-bd_sf"/>
</dbReference>
<name>A0A1I6MPW5_9BACT</name>
<sequence>MLDLRQIRSFAAVAHERSVTRAASTLNYAQSSVTAQLHALESELGVPLFDRVGRGLSLTAAGTDFLPYAERLINLAEEARLSVHRGGTPAGRLTLTASESVLTYRMPDLLRNFQCQFPAVEIVLQASPICASAIVSDPTIDLAITIDEPVQNSQYVVHSLHEERMVFAVWAGHPLARTKRVTADAIAAEQLLLTERRCSYRALFERTLARTGARLTRSLEFTSVEAIKQCALARMGIAVLPEIVVAEELRSGSLVALCWPPRRLYVYTQIVRNKEKWFSPTMQAFWTTAVDVLSGKAQTGRPRQ</sequence>
<gene>
    <name evidence="6" type="ORF">SAMN05421771_3249</name>
</gene>
<dbReference type="Pfam" id="PF03466">
    <property type="entry name" value="LysR_substrate"/>
    <property type="match status" value="1"/>
</dbReference>
<dbReference type="AlphaFoldDB" id="A0A1I6MPW5"/>
<dbReference type="Proteomes" id="UP000199024">
    <property type="component" value="Unassembled WGS sequence"/>
</dbReference>
<keyword evidence="2" id="KW-0805">Transcription regulation</keyword>
<dbReference type="EMBL" id="FOZL01000001">
    <property type="protein sequence ID" value="SFS17750.1"/>
    <property type="molecule type" value="Genomic_DNA"/>
</dbReference>
<dbReference type="PANTHER" id="PTHR30126">
    <property type="entry name" value="HTH-TYPE TRANSCRIPTIONAL REGULATOR"/>
    <property type="match status" value="1"/>
</dbReference>
<evidence type="ECO:0000256" key="1">
    <source>
        <dbReference type="ARBA" id="ARBA00009437"/>
    </source>
</evidence>
<dbReference type="Gene3D" id="3.40.190.290">
    <property type="match status" value="1"/>
</dbReference>
<keyword evidence="3 6" id="KW-0238">DNA-binding</keyword>
<dbReference type="OrthoDB" id="9803735at2"/>
<evidence type="ECO:0000256" key="3">
    <source>
        <dbReference type="ARBA" id="ARBA00023125"/>
    </source>
</evidence>
<dbReference type="GO" id="GO:0000976">
    <property type="term" value="F:transcription cis-regulatory region binding"/>
    <property type="evidence" value="ECO:0007669"/>
    <property type="project" value="TreeGrafter"/>
</dbReference>
<dbReference type="STRING" id="474950.SAMN05421771_3249"/>
<dbReference type="Pfam" id="PF00126">
    <property type="entry name" value="HTH_1"/>
    <property type="match status" value="1"/>
</dbReference>
<dbReference type="PRINTS" id="PR00039">
    <property type="entry name" value="HTHLYSR"/>
</dbReference>
<reference evidence="6 7" key="1">
    <citation type="submission" date="2016-10" db="EMBL/GenBank/DDBJ databases">
        <authorList>
            <person name="de Groot N.N."/>
        </authorList>
    </citation>
    <scope>NUCLEOTIDE SEQUENCE [LARGE SCALE GENOMIC DNA]</scope>
    <source>
        <strain evidence="6 7">DSM 21001</strain>
    </source>
</reference>
<proteinExistence type="inferred from homology"/>
<evidence type="ECO:0000256" key="4">
    <source>
        <dbReference type="ARBA" id="ARBA00023163"/>
    </source>
</evidence>
<dbReference type="SUPFAM" id="SSF46785">
    <property type="entry name" value="Winged helix' DNA-binding domain"/>
    <property type="match status" value="1"/>
</dbReference>